<proteinExistence type="predicted"/>
<dbReference type="Proteomes" id="UP001054945">
    <property type="component" value="Unassembled WGS sequence"/>
</dbReference>
<dbReference type="AlphaFoldDB" id="A0AAV4YBQ9"/>
<evidence type="ECO:0000256" key="1">
    <source>
        <dbReference type="SAM" id="MobiDB-lite"/>
    </source>
</evidence>
<evidence type="ECO:0000313" key="2">
    <source>
        <dbReference type="EMBL" id="GIZ03640.1"/>
    </source>
</evidence>
<accession>A0AAV4YBQ9</accession>
<keyword evidence="3" id="KW-1185">Reference proteome</keyword>
<feature type="region of interest" description="Disordered" evidence="1">
    <location>
        <begin position="74"/>
        <end position="98"/>
    </location>
</feature>
<dbReference type="EMBL" id="BPLR01001633">
    <property type="protein sequence ID" value="GIZ03640.1"/>
    <property type="molecule type" value="Genomic_DNA"/>
</dbReference>
<comment type="caution">
    <text evidence="2">The sequence shown here is derived from an EMBL/GenBank/DDBJ whole genome shotgun (WGS) entry which is preliminary data.</text>
</comment>
<gene>
    <name evidence="2" type="ORF">CEXT_481491</name>
</gene>
<evidence type="ECO:0000313" key="3">
    <source>
        <dbReference type="Proteomes" id="UP001054945"/>
    </source>
</evidence>
<protein>
    <submittedName>
        <fullName evidence="2">Uncharacterized protein</fullName>
    </submittedName>
</protein>
<organism evidence="2 3">
    <name type="scientific">Caerostris extrusa</name>
    <name type="common">Bark spider</name>
    <name type="synonym">Caerostris bankana</name>
    <dbReference type="NCBI Taxonomy" id="172846"/>
    <lineage>
        <taxon>Eukaryota</taxon>
        <taxon>Metazoa</taxon>
        <taxon>Ecdysozoa</taxon>
        <taxon>Arthropoda</taxon>
        <taxon>Chelicerata</taxon>
        <taxon>Arachnida</taxon>
        <taxon>Araneae</taxon>
        <taxon>Araneomorphae</taxon>
        <taxon>Entelegynae</taxon>
        <taxon>Araneoidea</taxon>
        <taxon>Araneidae</taxon>
        <taxon>Caerostris</taxon>
    </lineage>
</organism>
<reference evidence="2 3" key="1">
    <citation type="submission" date="2021-06" db="EMBL/GenBank/DDBJ databases">
        <title>Caerostris extrusa draft genome.</title>
        <authorList>
            <person name="Kono N."/>
            <person name="Arakawa K."/>
        </authorList>
    </citation>
    <scope>NUCLEOTIDE SEQUENCE [LARGE SCALE GENOMIC DNA]</scope>
</reference>
<name>A0AAV4YBQ9_CAEEX</name>
<sequence>MPSEKSIPFFLHAFKFDSLVQNIVRPFPTKVKRSWVFGRVEGLPKVPKPRTPPSQAAVTARREFVAKKVTQGVSSMVQGTPPTPSPVSATENHYLSIV</sequence>